<reference evidence="2 3" key="1">
    <citation type="submission" date="2019-12" db="EMBL/GenBank/DDBJ databases">
        <title>Complete genome sequence of Algicella marina strain 9Alg 56(T) isolated from the red alga Tichocarpus crinitus.</title>
        <authorList>
            <person name="Kim S.-G."/>
            <person name="Nedashkovskaya O.I."/>
        </authorList>
    </citation>
    <scope>NUCLEOTIDE SEQUENCE [LARGE SCALE GENOMIC DNA]</scope>
    <source>
        <strain evidence="2 3">9Alg 56</strain>
    </source>
</reference>
<dbReference type="RefSeq" id="WP_161861310.1">
    <property type="nucleotide sequence ID" value="NZ_CP046620.1"/>
</dbReference>
<keyword evidence="3" id="KW-1185">Reference proteome</keyword>
<feature type="signal peptide" evidence="1">
    <location>
        <begin position="1"/>
        <end position="19"/>
    </location>
</feature>
<proteinExistence type="predicted"/>
<feature type="chain" id="PRO_5027009844" evidence="1">
    <location>
        <begin position="20"/>
        <end position="193"/>
    </location>
</feature>
<dbReference type="KEGG" id="amaq:GO499_05810"/>
<sequence>MIALRTLPALLLLAAPALAEGEFSEGSEAKPWHVIGEEPARFTGEVVDIICDLTGDCPENCGNGGRQLGILREADGQLILAAKNSQPLFTGAARELYPFCGQMVEVDGNLVGDPEGLGTSKFYQIQRIRALGNGDWTAANNWTKEWAAANPDAAKADGPWFRNDPQVNALIAEHGYLGLGQAVDDAFIADWFE</sequence>
<organism evidence="2 3">
    <name type="scientific">Algicella marina</name>
    <dbReference type="NCBI Taxonomy" id="2683284"/>
    <lineage>
        <taxon>Bacteria</taxon>
        <taxon>Pseudomonadati</taxon>
        <taxon>Pseudomonadota</taxon>
        <taxon>Alphaproteobacteria</taxon>
        <taxon>Rhodobacterales</taxon>
        <taxon>Paracoccaceae</taxon>
        <taxon>Algicella</taxon>
    </lineage>
</organism>
<accession>A0A6P1T2K3</accession>
<evidence type="ECO:0000313" key="2">
    <source>
        <dbReference type="EMBL" id="QHQ34742.1"/>
    </source>
</evidence>
<dbReference type="AlphaFoldDB" id="A0A6P1T2K3"/>
<keyword evidence="1" id="KW-0732">Signal</keyword>
<dbReference type="Proteomes" id="UP000464495">
    <property type="component" value="Chromosome"/>
</dbReference>
<name>A0A6P1T2K3_9RHOB</name>
<gene>
    <name evidence="2" type="ORF">GO499_05810</name>
</gene>
<evidence type="ECO:0000256" key="1">
    <source>
        <dbReference type="SAM" id="SignalP"/>
    </source>
</evidence>
<evidence type="ECO:0000313" key="3">
    <source>
        <dbReference type="Proteomes" id="UP000464495"/>
    </source>
</evidence>
<dbReference type="EMBL" id="CP046620">
    <property type="protein sequence ID" value="QHQ34742.1"/>
    <property type="molecule type" value="Genomic_DNA"/>
</dbReference>
<protein>
    <submittedName>
        <fullName evidence="2">Uncharacterized protein</fullName>
    </submittedName>
</protein>